<keyword evidence="1" id="KW-0812">Transmembrane</keyword>
<protein>
    <recommendedName>
        <fullName evidence="2">YutG/PgpA domain-containing protein</fullName>
    </recommendedName>
</protein>
<keyword evidence="1" id="KW-0472">Membrane</keyword>
<evidence type="ECO:0000313" key="3">
    <source>
        <dbReference type="EMBL" id="SVC55554.1"/>
    </source>
</evidence>
<dbReference type="SUPFAM" id="SSF101307">
    <property type="entry name" value="YutG-like"/>
    <property type="match status" value="1"/>
</dbReference>
<dbReference type="GO" id="GO:0006629">
    <property type="term" value="P:lipid metabolic process"/>
    <property type="evidence" value="ECO:0007669"/>
    <property type="project" value="InterPro"/>
</dbReference>
<dbReference type="PIRSF" id="PIRSF006162">
    <property type="entry name" value="PgpA"/>
    <property type="match status" value="1"/>
</dbReference>
<dbReference type="AlphaFoldDB" id="A0A382N2Z5"/>
<organism evidence="3">
    <name type="scientific">marine metagenome</name>
    <dbReference type="NCBI Taxonomy" id="408172"/>
    <lineage>
        <taxon>unclassified sequences</taxon>
        <taxon>metagenomes</taxon>
        <taxon>ecological metagenomes</taxon>
    </lineage>
</organism>
<name>A0A382N2Z5_9ZZZZ</name>
<dbReference type="PANTHER" id="PTHR36305:SF1">
    <property type="entry name" value="PHOSPHATIDYLGLYCEROPHOSPHATASE A"/>
    <property type="match status" value="1"/>
</dbReference>
<dbReference type="InterPro" id="IPR026037">
    <property type="entry name" value="PgpA"/>
</dbReference>
<feature type="transmembrane region" description="Helical" evidence="1">
    <location>
        <begin position="52"/>
        <end position="79"/>
    </location>
</feature>
<evidence type="ECO:0000256" key="1">
    <source>
        <dbReference type="SAM" id="Phobius"/>
    </source>
</evidence>
<gene>
    <name evidence="3" type="ORF">METZ01_LOCUS308408</name>
</gene>
<dbReference type="InterPro" id="IPR007686">
    <property type="entry name" value="YutG/PgpA"/>
</dbReference>
<feature type="transmembrane region" description="Helical" evidence="1">
    <location>
        <begin position="99"/>
        <end position="120"/>
    </location>
</feature>
<proteinExistence type="predicted"/>
<dbReference type="CDD" id="cd06971">
    <property type="entry name" value="PgpA"/>
    <property type="match status" value="1"/>
</dbReference>
<dbReference type="InterPro" id="IPR036681">
    <property type="entry name" value="PgpA-like_sf"/>
</dbReference>
<evidence type="ECO:0000259" key="2">
    <source>
        <dbReference type="Pfam" id="PF04608"/>
    </source>
</evidence>
<dbReference type="PANTHER" id="PTHR36305">
    <property type="entry name" value="PHOSPHATIDYLGLYCEROPHOSPHATASE A"/>
    <property type="match status" value="1"/>
</dbReference>
<feature type="domain" description="YutG/PgpA" evidence="2">
    <location>
        <begin position="4"/>
        <end position="117"/>
    </location>
</feature>
<sequence>MGALILWLFIPATTSVHLSVILLLFVLGVYSSHKVAKYMQVHDPSEVVIDEAVGMGISLFMLPHSYGLYLLAFIVFRIFDILKPSFIYQVQNLPGGWGIMLDDVLAGVFTLAIITGIASIL</sequence>
<feature type="transmembrane region" description="Helical" evidence="1">
    <location>
        <begin position="6"/>
        <end position="31"/>
    </location>
</feature>
<dbReference type="Pfam" id="PF04608">
    <property type="entry name" value="PgpA"/>
    <property type="match status" value="1"/>
</dbReference>
<dbReference type="EMBL" id="UINC01097658">
    <property type="protein sequence ID" value="SVC55554.1"/>
    <property type="molecule type" value="Genomic_DNA"/>
</dbReference>
<dbReference type="GO" id="GO:0008962">
    <property type="term" value="F:phosphatidylglycerophosphatase activity"/>
    <property type="evidence" value="ECO:0007669"/>
    <property type="project" value="InterPro"/>
</dbReference>
<accession>A0A382N2Z5</accession>
<keyword evidence="1" id="KW-1133">Transmembrane helix</keyword>
<reference evidence="3" key="1">
    <citation type="submission" date="2018-05" db="EMBL/GenBank/DDBJ databases">
        <authorList>
            <person name="Lanie J.A."/>
            <person name="Ng W.-L."/>
            <person name="Kazmierczak K.M."/>
            <person name="Andrzejewski T.M."/>
            <person name="Davidsen T.M."/>
            <person name="Wayne K.J."/>
            <person name="Tettelin H."/>
            <person name="Glass J.I."/>
            <person name="Rusch D."/>
            <person name="Podicherti R."/>
            <person name="Tsui H.-C.T."/>
            <person name="Winkler M.E."/>
        </authorList>
    </citation>
    <scope>NUCLEOTIDE SEQUENCE</scope>
</reference>